<evidence type="ECO:0000256" key="2">
    <source>
        <dbReference type="RuleBase" id="RU362130"/>
    </source>
</evidence>
<dbReference type="PANTHER" id="PTHR11413:SF103">
    <property type="entry name" value="CYSTEINE PROTEINASE INHIBITOR 12"/>
    <property type="match status" value="1"/>
</dbReference>
<dbReference type="PANTHER" id="PTHR11413">
    <property type="entry name" value="CYSTATIN FAMILY MEMBER"/>
    <property type="match status" value="1"/>
</dbReference>
<name>A0A1Y1I828_KLENI</name>
<comment type="similarity">
    <text evidence="2">Belongs to the cystatin family. Phytocystatin subfamily.</text>
</comment>
<dbReference type="Gene3D" id="3.10.450.10">
    <property type="match status" value="1"/>
</dbReference>
<evidence type="ECO:0000256" key="1">
    <source>
        <dbReference type="ARBA" id="ARBA00022704"/>
    </source>
</evidence>
<organism evidence="4 5">
    <name type="scientific">Klebsormidium nitens</name>
    <name type="common">Green alga</name>
    <name type="synonym">Ulothrix nitens</name>
    <dbReference type="NCBI Taxonomy" id="105231"/>
    <lineage>
        <taxon>Eukaryota</taxon>
        <taxon>Viridiplantae</taxon>
        <taxon>Streptophyta</taxon>
        <taxon>Klebsormidiophyceae</taxon>
        <taxon>Klebsormidiales</taxon>
        <taxon>Klebsormidiaceae</taxon>
        <taxon>Klebsormidium</taxon>
    </lineage>
</organism>
<dbReference type="SMART" id="SM00043">
    <property type="entry name" value="CY"/>
    <property type="match status" value="1"/>
</dbReference>
<dbReference type="EMBL" id="DF237282">
    <property type="protein sequence ID" value="GAQ87125.1"/>
    <property type="molecule type" value="Genomic_DNA"/>
</dbReference>
<reference evidence="4 5" key="1">
    <citation type="journal article" date="2014" name="Nat. Commun.">
        <title>Klebsormidium flaccidum genome reveals primary factors for plant terrestrial adaptation.</title>
        <authorList>
            <person name="Hori K."/>
            <person name="Maruyama F."/>
            <person name="Fujisawa T."/>
            <person name="Togashi T."/>
            <person name="Yamamoto N."/>
            <person name="Seo M."/>
            <person name="Sato S."/>
            <person name="Yamada T."/>
            <person name="Mori H."/>
            <person name="Tajima N."/>
            <person name="Moriyama T."/>
            <person name="Ikeuchi M."/>
            <person name="Watanabe M."/>
            <person name="Wada H."/>
            <person name="Kobayashi K."/>
            <person name="Saito M."/>
            <person name="Masuda T."/>
            <person name="Sasaki-Sekimoto Y."/>
            <person name="Mashiguchi K."/>
            <person name="Awai K."/>
            <person name="Shimojima M."/>
            <person name="Masuda S."/>
            <person name="Iwai M."/>
            <person name="Nobusawa T."/>
            <person name="Narise T."/>
            <person name="Kondo S."/>
            <person name="Saito H."/>
            <person name="Sato R."/>
            <person name="Murakawa M."/>
            <person name="Ihara Y."/>
            <person name="Oshima-Yamada Y."/>
            <person name="Ohtaka K."/>
            <person name="Satoh M."/>
            <person name="Sonobe K."/>
            <person name="Ishii M."/>
            <person name="Ohtani R."/>
            <person name="Kanamori-Sato M."/>
            <person name="Honoki R."/>
            <person name="Miyazaki D."/>
            <person name="Mochizuki H."/>
            <person name="Umetsu J."/>
            <person name="Higashi K."/>
            <person name="Shibata D."/>
            <person name="Kamiya Y."/>
            <person name="Sato N."/>
            <person name="Nakamura Y."/>
            <person name="Tabata S."/>
            <person name="Ida S."/>
            <person name="Kurokawa K."/>
            <person name="Ohta H."/>
        </authorList>
    </citation>
    <scope>NUCLEOTIDE SEQUENCE [LARGE SCALE GENOMIC DNA]</scope>
    <source>
        <strain evidence="4 5">NIES-2285</strain>
    </source>
</reference>
<dbReference type="InterPro" id="IPR046350">
    <property type="entry name" value="Cystatin_sf"/>
</dbReference>
<dbReference type="Pfam" id="PF16845">
    <property type="entry name" value="SQAPI"/>
    <property type="match status" value="1"/>
</dbReference>
<gene>
    <name evidence="4" type="ORF">KFL_003330060</name>
</gene>
<dbReference type="InterPro" id="IPR027214">
    <property type="entry name" value="Cystatin"/>
</dbReference>
<dbReference type="Proteomes" id="UP000054558">
    <property type="component" value="Unassembled WGS sequence"/>
</dbReference>
<feature type="domain" description="Cystatin" evidence="3">
    <location>
        <begin position="2"/>
        <end position="89"/>
    </location>
</feature>
<protein>
    <recommendedName>
        <fullName evidence="2">Cysteine proteinase inhibitor</fullName>
    </recommendedName>
</protein>
<evidence type="ECO:0000313" key="4">
    <source>
        <dbReference type="EMBL" id="GAQ87125.1"/>
    </source>
</evidence>
<dbReference type="CDD" id="cd00042">
    <property type="entry name" value="CY"/>
    <property type="match status" value="1"/>
</dbReference>
<dbReference type="OrthoDB" id="1908104at2759"/>
<keyword evidence="5" id="KW-1185">Reference proteome</keyword>
<keyword evidence="2" id="KW-0646">Protease inhibitor</keyword>
<sequence length="89" mass="9610">MGLLGGKQDVTHENSHEIQGVAKFAVEEISKQTNASLELVRVVEAHKQVVNGLLFELKLKVSGGSAESYKATVYQPPGGAKTLDKFEEV</sequence>
<dbReference type="GO" id="GO:0004869">
    <property type="term" value="F:cysteine-type endopeptidase inhibitor activity"/>
    <property type="evidence" value="ECO:0007669"/>
    <property type="project" value="UniProtKB-KW"/>
</dbReference>
<accession>A0A1Y1I828</accession>
<dbReference type="SUPFAM" id="SSF54403">
    <property type="entry name" value="Cystatin/monellin"/>
    <property type="match status" value="1"/>
</dbReference>
<evidence type="ECO:0000259" key="3">
    <source>
        <dbReference type="SMART" id="SM00043"/>
    </source>
</evidence>
<dbReference type="AlphaFoldDB" id="A0A1Y1I828"/>
<dbReference type="STRING" id="105231.A0A1Y1I828"/>
<proteinExistence type="inferred from homology"/>
<dbReference type="OMA" id="VINTKEQ"/>
<keyword evidence="1 2" id="KW-0789">Thiol protease inhibitor</keyword>
<evidence type="ECO:0000313" key="5">
    <source>
        <dbReference type="Proteomes" id="UP000054558"/>
    </source>
</evidence>
<dbReference type="InterPro" id="IPR000010">
    <property type="entry name" value="Cystatin_dom"/>
</dbReference>